<keyword evidence="2" id="KW-0328">Glycosyltransferase</keyword>
<evidence type="ECO:0000256" key="2">
    <source>
        <dbReference type="ARBA" id="ARBA00022676"/>
    </source>
</evidence>
<dbReference type="GO" id="GO:0005886">
    <property type="term" value="C:plasma membrane"/>
    <property type="evidence" value="ECO:0007669"/>
    <property type="project" value="TreeGrafter"/>
</dbReference>
<evidence type="ECO:0000256" key="5">
    <source>
        <dbReference type="ARBA" id="ARBA00022989"/>
    </source>
</evidence>
<evidence type="ECO:0000259" key="8">
    <source>
        <dbReference type="Pfam" id="PF00535"/>
    </source>
</evidence>
<dbReference type="InterPro" id="IPR029044">
    <property type="entry name" value="Nucleotide-diphossugar_trans"/>
</dbReference>
<evidence type="ECO:0000256" key="1">
    <source>
        <dbReference type="ARBA" id="ARBA00004141"/>
    </source>
</evidence>
<dbReference type="Proteomes" id="UP000199502">
    <property type="component" value="Unassembled WGS sequence"/>
</dbReference>
<dbReference type="PANTHER" id="PTHR43867">
    <property type="entry name" value="CELLULOSE SYNTHASE CATALYTIC SUBUNIT A [UDP-FORMING]"/>
    <property type="match status" value="1"/>
</dbReference>
<evidence type="ECO:0000256" key="3">
    <source>
        <dbReference type="ARBA" id="ARBA00022679"/>
    </source>
</evidence>
<evidence type="ECO:0000313" key="10">
    <source>
        <dbReference type="Proteomes" id="UP000199502"/>
    </source>
</evidence>
<dbReference type="OrthoDB" id="9806824at2"/>
<dbReference type="AlphaFoldDB" id="A0A1G5JM57"/>
<comment type="subcellular location">
    <subcellularLocation>
        <location evidence="1">Membrane</location>
        <topology evidence="1">Multi-pass membrane protein</topology>
    </subcellularLocation>
</comment>
<dbReference type="RefSeq" id="WP_090747175.1">
    <property type="nucleotide sequence ID" value="NZ_FMVT01000013.1"/>
</dbReference>
<gene>
    <name evidence="9" type="ORF">SAMN05660710_03280</name>
</gene>
<dbReference type="EMBL" id="FMVT01000013">
    <property type="protein sequence ID" value="SCY88829.1"/>
    <property type="molecule type" value="Genomic_DNA"/>
</dbReference>
<evidence type="ECO:0000256" key="7">
    <source>
        <dbReference type="SAM" id="Phobius"/>
    </source>
</evidence>
<keyword evidence="3" id="KW-0808">Transferase</keyword>
<keyword evidence="4 7" id="KW-0812">Transmembrane</keyword>
<dbReference type="GO" id="GO:0016758">
    <property type="term" value="F:hexosyltransferase activity"/>
    <property type="evidence" value="ECO:0007669"/>
    <property type="project" value="TreeGrafter"/>
</dbReference>
<feature type="domain" description="Glycosyltransferase 2-like" evidence="8">
    <location>
        <begin position="113"/>
        <end position="304"/>
    </location>
</feature>
<keyword evidence="10" id="KW-1185">Reference proteome</keyword>
<evidence type="ECO:0000313" key="9">
    <source>
        <dbReference type="EMBL" id="SCY88829.1"/>
    </source>
</evidence>
<feature type="transmembrane region" description="Helical" evidence="7">
    <location>
        <begin position="438"/>
        <end position="460"/>
    </location>
</feature>
<dbReference type="Pfam" id="PF00535">
    <property type="entry name" value="Glycos_transf_2"/>
    <property type="match status" value="1"/>
</dbReference>
<dbReference type="InterPro" id="IPR001173">
    <property type="entry name" value="Glyco_trans_2-like"/>
</dbReference>
<keyword evidence="5 7" id="KW-1133">Transmembrane helix</keyword>
<dbReference type="Gene3D" id="3.90.550.10">
    <property type="entry name" value="Spore Coat Polysaccharide Biosynthesis Protein SpsA, Chain A"/>
    <property type="match status" value="1"/>
</dbReference>
<dbReference type="CDD" id="cd06421">
    <property type="entry name" value="CESA_CelA_like"/>
    <property type="match status" value="1"/>
</dbReference>
<proteinExistence type="predicted"/>
<accession>A0A1G5JM57</accession>
<evidence type="ECO:0000256" key="4">
    <source>
        <dbReference type="ARBA" id="ARBA00022692"/>
    </source>
</evidence>
<dbReference type="STRING" id="336292.SAMN05660710_03280"/>
<feature type="transmembrane region" description="Helical" evidence="7">
    <location>
        <begin position="54"/>
        <end position="80"/>
    </location>
</feature>
<dbReference type="PANTHER" id="PTHR43867:SF2">
    <property type="entry name" value="CELLULOSE SYNTHASE CATALYTIC SUBUNIT A [UDP-FORMING]"/>
    <property type="match status" value="1"/>
</dbReference>
<feature type="transmembrane region" description="Helical" evidence="7">
    <location>
        <begin position="26"/>
        <end position="42"/>
    </location>
</feature>
<sequence>MTFYFQRFEHRSPRPPIPHSPWRERLYQFLATIALVLGAWYLHWRWTASLNYEALWFAVPMVLAETLAFIGLILFTANIWKTRDTPISPPPASIRECVEEGDAPDRPVAVDIFFTTYDEEIDLVRLGIRDALALRYPHAIDLRIHILDDGRRPEMAAMASAEGVGYITRSTNLGFKAGNLRNALEATSGDFVVICDADTRPLPTLLERTLGYFRDPDVAWVQTPQWFYDLPEGTPLPEALRRWLGGVGALLGRGIERIAGPIHVGNDPFVNDPELFYQIIQRRRNWANASFCCGAGSIHRREAVMQAALTAYAETIERQARHDERQIRKLTREGALEESTRAQLRGQAALETEFTPYKFHVSEDIYTSIVLHSDPNRTWKSVFHPWIETKMLSPRDLLSWTIQRYKYAGGTLDILKNDNPLFRRGLSFWQRVMYGATFWSYLAGLWNLVFLAAPIIYLFSGIAPVSAYSVDFYKHILPFLVANEIAMMVGTWGIAGYKAKLWYLSFFPLNLRAIWAVVRGEQIKFKVTPKARQSGSFHRLVLPQIGIVILTLAAFGFAMTAFLLGSETYTAGGLIANGFWAANNIIAMSGIILAAFWQPDDEDITERTEEAAA</sequence>
<feature type="transmembrane region" description="Helical" evidence="7">
    <location>
        <begin position="574"/>
        <end position="597"/>
    </location>
</feature>
<keyword evidence="6 7" id="KW-0472">Membrane</keyword>
<organism evidence="9 10">
    <name type="scientific">Paracoccus tibetensis</name>
    <dbReference type="NCBI Taxonomy" id="336292"/>
    <lineage>
        <taxon>Bacteria</taxon>
        <taxon>Pseudomonadati</taxon>
        <taxon>Pseudomonadota</taxon>
        <taxon>Alphaproteobacteria</taxon>
        <taxon>Rhodobacterales</taxon>
        <taxon>Paracoccaceae</taxon>
        <taxon>Paracoccus</taxon>
    </lineage>
</organism>
<name>A0A1G5JM57_9RHOB</name>
<reference evidence="9 10" key="1">
    <citation type="submission" date="2016-10" db="EMBL/GenBank/DDBJ databases">
        <authorList>
            <person name="de Groot N.N."/>
        </authorList>
    </citation>
    <scope>NUCLEOTIDE SEQUENCE [LARGE SCALE GENOMIC DNA]</scope>
    <source>
        <strain evidence="9 10">CGMCC 1.8925</strain>
    </source>
</reference>
<dbReference type="SUPFAM" id="SSF53448">
    <property type="entry name" value="Nucleotide-diphospho-sugar transferases"/>
    <property type="match status" value="1"/>
</dbReference>
<evidence type="ECO:0000256" key="6">
    <source>
        <dbReference type="ARBA" id="ARBA00023136"/>
    </source>
</evidence>
<dbReference type="InterPro" id="IPR050321">
    <property type="entry name" value="Glycosyltr_2/OpgH_subfam"/>
</dbReference>
<protein>
    <submittedName>
        <fullName evidence="9">Cellulose synthase (UDP-forming)</fullName>
    </submittedName>
</protein>
<feature type="transmembrane region" description="Helical" evidence="7">
    <location>
        <begin position="540"/>
        <end position="562"/>
    </location>
</feature>
<feature type="transmembrane region" description="Helical" evidence="7">
    <location>
        <begin position="472"/>
        <end position="495"/>
    </location>
</feature>